<dbReference type="Pfam" id="PF01915">
    <property type="entry name" value="Glyco_hydro_3_C"/>
    <property type="match status" value="1"/>
</dbReference>
<keyword evidence="2 4" id="KW-0378">Hydrolase</keyword>
<dbReference type="Pfam" id="PF00933">
    <property type="entry name" value="Glyco_hydro_3"/>
    <property type="match status" value="1"/>
</dbReference>
<evidence type="ECO:0000256" key="2">
    <source>
        <dbReference type="ARBA" id="ARBA00022801"/>
    </source>
</evidence>
<proteinExistence type="inferred from homology"/>
<dbReference type="AlphaFoldDB" id="A0A1T4KKV5"/>
<dbReference type="Gene3D" id="2.60.40.10">
    <property type="entry name" value="Immunoglobulins"/>
    <property type="match status" value="1"/>
</dbReference>
<dbReference type="SMART" id="SM01217">
    <property type="entry name" value="Fn3_like"/>
    <property type="match status" value="1"/>
</dbReference>
<dbReference type="SUPFAM" id="SSF51445">
    <property type="entry name" value="(Trans)glycosidases"/>
    <property type="match status" value="1"/>
</dbReference>
<dbReference type="GO" id="GO:0008422">
    <property type="term" value="F:beta-glucosidase activity"/>
    <property type="evidence" value="ECO:0007669"/>
    <property type="project" value="UniProtKB-ARBA"/>
</dbReference>
<dbReference type="PANTHER" id="PTHR42715">
    <property type="entry name" value="BETA-GLUCOSIDASE"/>
    <property type="match status" value="1"/>
</dbReference>
<dbReference type="PRINTS" id="PR00133">
    <property type="entry name" value="GLHYDRLASE3"/>
</dbReference>
<dbReference type="InterPro" id="IPR036881">
    <property type="entry name" value="Glyco_hydro_3_C_sf"/>
</dbReference>
<dbReference type="InterPro" id="IPR001764">
    <property type="entry name" value="Glyco_hydro_3_N"/>
</dbReference>
<dbReference type="RefSeq" id="WP_078786119.1">
    <property type="nucleotide sequence ID" value="NZ_FMTO01000003.1"/>
</dbReference>
<dbReference type="Gene3D" id="3.20.20.300">
    <property type="entry name" value="Glycoside hydrolase, family 3, N-terminal domain"/>
    <property type="match status" value="2"/>
</dbReference>
<evidence type="ECO:0000313" key="6">
    <source>
        <dbReference type="EMBL" id="SJZ43062.1"/>
    </source>
</evidence>
<dbReference type="InterPro" id="IPR019800">
    <property type="entry name" value="Glyco_hydro_3_AS"/>
</dbReference>
<dbReference type="PROSITE" id="PS00775">
    <property type="entry name" value="GLYCOSYL_HYDROL_F3"/>
    <property type="match status" value="1"/>
</dbReference>
<dbReference type="Gene3D" id="3.40.50.1700">
    <property type="entry name" value="Glycoside hydrolase family 3 C-terminal domain"/>
    <property type="match status" value="2"/>
</dbReference>
<organism evidence="6 7">
    <name type="scientific">Eubacterium ruminantium</name>
    <dbReference type="NCBI Taxonomy" id="42322"/>
    <lineage>
        <taxon>Bacteria</taxon>
        <taxon>Bacillati</taxon>
        <taxon>Bacillota</taxon>
        <taxon>Clostridia</taxon>
        <taxon>Eubacteriales</taxon>
        <taxon>Eubacteriaceae</taxon>
        <taxon>Eubacterium</taxon>
    </lineage>
</organism>
<evidence type="ECO:0000256" key="1">
    <source>
        <dbReference type="ARBA" id="ARBA00005336"/>
    </source>
</evidence>
<evidence type="ECO:0000256" key="4">
    <source>
        <dbReference type="RuleBase" id="RU361161"/>
    </source>
</evidence>
<dbReference type="Proteomes" id="UP000189857">
    <property type="component" value="Unassembled WGS sequence"/>
</dbReference>
<dbReference type="PANTHER" id="PTHR42715:SF10">
    <property type="entry name" value="BETA-GLUCOSIDASE"/>
    <property type="match status" value="1"/>
</dbReference>
<dbReference type="EMBL" id="FUXA01000004">
    <property type="protein sequence ID" value="SJZ43062.1"/>
    <property type="molecule type" value="Genomic_DNA"/>
</dbReference>
<feature type="domain" description="Fibronectin type III-like" evidence="5">
    <location>
        <begin position="596"/>
        <end position="666"/>
    </location>
</feature>
<protein>
    <submittedName>
        <fullName evidence="6">Beta-glucosidase</fullName>
    </submittedName>
</protein>
<comment type="similarity">
    <text evidence="1 4">Belongs to the glycosyl hydrolase 3 family.</text>
</comment>
<dbReference type="OrthoDB" id="98455at2"/>
<gene>
    <name evidence="6" type="ORF">SAMN02745110_00443</name>
</gene>
<evidence type="ECO:0000259" key="5">
    <source>
        <dbReference type="SMART" id="SM01217"/>
    </source>
</evidence>
<reference evidence="6 7" key="1">
    <citation type="submission" date="2017-02" db="EMBL/GenBank/DDBJ databases">
        <authorList>
            <person name="Peterson S.W."/>
        </authorList>
    </citation>
    <scope>NUCLEOTIDE SEQUENCE [LARGE SCALE GENOMIC DNA]</scope>
    <source>
        <strain evidence="6 7">ATCC 17233</strain>
    </source>
</reference>
<dbReference type="SUPFAM" id="SSF52279">
    <property type="entry name" value="Beta-D-glucan exohydrolase, C-terminal domain"/>
    <property type="match status" value="1"/>
</dbReference>
<accession>A0A1T4KKV5</accession>
<dbReference type="InterPro" id="IPR036962">
    <property type="entry name" value="Glyco_hydro_3_N_sf"/>
</dbReference>
<dbReference type="InterPro" id="IPR050288">
    <property type="entry name" value="Cellulose_deg_GH3"/>
</dbReference>
<dbReference type="InterPro" id="IPR017853">
    <property type="entry name" value="GH"/>
</dbReference>
<keyword evidence="3" id="KW-0119">Carbohydrate metabolism</keyword>
<evidence type="ECO:0000256" key="3">
    <source>
        <dbReference type="ARBA" id="ARBA00023277"/>
    </source>
</evidence>
<dbReference type="GO" id="GO:0005975">
    <property type="term" value="P:carbohydrate metabolic process"/>
    <property type="evidence" value="ECO:0007669"/>
    <property type="project" value="InterPro"/>
</dbReference>
<dbReference type="Pfam" id="PF14310">
    <property type="entry name" value="Fn3-like"/>
    <property type="match status" value="1"/>
</dbReference>
<keyword evidence="7" id="KW-1185">Reference proteome</keyword>
<name>A0A1T4KKV5_9FIRM</name>
<evidence type="ECO:0000313" key="7">
    <source>
        <dbReference type="Proteomes" id="UP000189857"/>
    </source>
</evidence>
<dbReference type="InterPro" id="IPR013783">
    <property type="entry name" value="Ig-like_fold"/>
</dbReference>
<keyword evidence="4" id="KW-0326">Glycosidase</keyword>
<dbReference type="FunFam" id="2.60.40.10:FF:000495">
    <property type="entry name" value="Periplasmic beta-glucosidase"/>
    <property type="match status" value="1"/>
</dbReference>
<sequence length="767" mass="85342">MNIEETMKKLTLEEKAKLVAGRDMWNTEKIERLGIPSIMVSDGPHGLRKQNPAEGSDMNYGEGGTIDAVCFPAACATSASFDRAMMEEMGKTIGEECLAEDVQVILGPAVNIKRSPLCGRNFEYVSEDPYVAGELAASFINGVQSKGVGTSIKHFAANNQEFERMYGSSEVDERTLREIYFPAFETAVKKADPWTFMCSYNKINGEYSSESKWLLTDLLRKDWGYKGLVMSDWAAVSDRVKGIAAGLDLEMPGCHGVNEELIIKAVKEGKLKESALDKAVKNVLKLVKKALAGRIEPGSKKFDRESDHRKAVEFARNCIVMLKNEGEALPLRRNIGKSERVTFIGEFAEKPRYQGGGSSHISTSRIDSALVVAERYAERYGNVEYAKGFPADKDVTKEEEIEKYIDEAIRASQSADKIVVFAGLPDSFESEGYDRNHMKLPEIQNKVIETLLTLDKQVIVVLHNGSPVEMPWADEVSAIVEAYLGGEGIGEAVVDVLYGAVNPSGRLAESIPYRYEDNPSYLNFPGHSHKVNYAEGLFVGYRYYDSKDMDVRYPFGHGISYTTFEYSDLKVMSDAKNNTAVVTVNVKNTGSMEGKDVVQLYVADKTGFVTRPSHELKGFEKVDLKAGEQRMISFTLDSRAFSYYDVDRHSWEVPEGKFVIEIGHSSKDIVLTEEISLDGTIKNIPFISNDVQLGELLECDLTKDYIVKAIEKYITAFGIEQGESNSSEMMAAVLKFMPLRGLRNFGGITNKEIDKIVEKLKKLVGQN</sequence>
<dbReference type="InterPro" id="IPR002772">
    <property type="entry name" value="Glyco_hydro_3_C"/>
</dbReference>
<dbReference type="InterPro" id="IPR026891">
    <property type="entry name" value="Fn3-like"/>
</dbReference>